<evidence type="ECO:0000256" key="2">
    <source>
        <dbReference type="ARBA" id="ARBA00022741"/>
    </source>
</evidence>
<dbReference type="InterPro" id="IPR051681">
    <property type="entry name" value="Ser/Thr_Kinases-Pseudokinases"/>
</dbReference>
<feature type="compositionally biased region" description="Pro residues" evidence="5">
    <location>
        <begin position="1775"/>
        <end position="1784"/>
    </location>
</feature>
<evidence type="ECO:0000313" key="8">
    <source>
        <dbReference type="EMBL" id="KAJ8611426.1"/>
    </source>
</evidence>
<keyword evidence="1" id="KW-0808">Transferase</keyword>
<evidence type="ECO:0000256" key="4">
    <source>
        <dbReference type="PROSITE-ProRule" id="PRU10141"/>
    </source>
</evidence>
<dbReference type="Pfam" id="PF13229">
    <property type="entry name" value="Beta_helix"/>
    <property type="match status" value="1"/>
</dbReference>
<evidence type="ECO:0000256" key="6">
    <source>
        <dbReference type="SAM" id="Phobius"/>
    </source>
</evidence>
<organism evidence="8 9">
    <name type="scientific">Chrysophaeum taylorii</name>
    <dbReference type="NCBI Taxonomy" id="2483200"/>
    <lineage>
        <taxon>Eukaryota</taxon>
        <taxon>Sar</taxon>
        <taxon>Stramenopiles</taxon>
        <taxon>Ochrophyta</taxon>
        <taxon>Pelagophyceae</taxon>
        <taxon>Pelagomonadales</taxon>
        <taxon>Pelagomonadaceae</taxon>
        <taxon>Chrysophaeum</taxon>
    </lineage>
</organism>
<dbReference type="InterPro" id="IPR001245">
    <property type="entry name" value="Ser-Thr/Tyr_kinase_cat_dom"/>
</dbReference>
<dbReference type="Pfam" id="PF07714">
    <property type="entry name" value="PK_Tyr_Ser-Thr"/>
    <property type="match status" value="2"/>
</dbReference>
<evidence type="ECO:0000259" key="7">
    <source>
        <dbReference type="PROSITE" id="PS50011"/>
    </source>
</evidence>
<dbReference type="PROSITE" id="PS50011">
    <property type="entry name" value="PROTEIN_KINASE_DOM"/>
    <property type="match status" value="1"/>
</dbReference>
<feature type="transmembrane region" description="Helical" evidence="6">
    <location>
        <begin position="1121"/>
        <end position="1142"/>
    </location>
</feature>
<dbReference type="Proteomes" id="UP001230188">
    <property type="component" value="Unassembled WGS sequence"/>
</dbReference>
<dbReference type="InterPro" id="IPR011050">
    <property type="entry name" value="Pectin_lyase_fold/virulence"/>
</dbReference>
<keyword evidence="6" id="KW-1133">Transmembrane helix</keyword>
<keyword evidence="1" id="KW-0723">Serine/threonine-protein kinase</keyword>
<feature type="compositionally biased region" description="Low complexity" evidence="5">
    <location>
        <begin position="1756"/>
        <end position="1767"/>
    </location>
</feature>
<feature type="region of interest" description="Disordered" evidence="5">
    <location>
        <begin position="1464"/>
        <end position="1484"/>
    </location>
</feature>
<dbReference type="SMART" id="SM00220">
    <property type="entry name" value="S_TKc"/>
    <property type="match status" value="1"/>
</dbReference>
<dbReference type="PROSITE" id="PS00108">
    <property type="entry name" value="PROTEIN_KINASE_ST"/>
    <property type="match status" value="1"/>
</dbReference>
<feature type="compositionally biased region" description="Basic and acidic residues" evidence="5">
    <location>
        <begin position="1282"/>
        <end position="1293"/>
    </location>
</feature>
<feature type="region of interest" description="Disordered" evidence="5">
    <location>
        <begin position="785"/>
        <end position="805"/>
    </location>
</feature>
<evidence type="ECO:0000313" key="9">
    <source>
        <dbReference type="Proteomes" id="UP001230188"/>
    </source>
</evidence>
<dbReference type="InterPro" id="IPR017441">
    <property type="entry name" value="Protein_kinase_ATP_BS"/>
</dbReference>
<keyword evidence="6" id="KW-0472">Membrane</keyword>
<dbReference type="EMBL" id="JAQMWT010000075">
    <property type="protein sequence ID" value="KAJ8611426.1"/>
    <property type="molecule type" value="Genomic_DNA"/>
</dbReference>
<feature type="compositionally biased region" description="Low complexity" evidence="5">
    <location>
        <begin position="1719"/>
        <end position="1728"/>
    </location>
</feature>
<name>A0AAD7UMQ8_9STRA</name>
<protein>
    <recommendedName>
        <fullName evidence="7">Protein kinase domain-containing protein</fullName>
    </recommendedName>
</protein>
<dbReference type="Gene3D" id="2.160.20.10">
    <property type="entry name" value="Single-stranded right-handed beta-helix, Pectin lyase-like"/>
    <property type="match status" value="1"/>
</dbReference>
<keyword evidence="3 4" id="KW-0067">ATP-binding</keyword>
<evidence type="ECO:0000256" key="3">
    <source>
        <dbReference type="ARBA" id="ARBA00022840"/>
    </source>
</evidence>
<dbReference type="SUPFAM" id="SSF56112">
    <property type="entry name" value="Protein kinase-like (PK-like)"/>
    <property type="match status" value="1"/>
</dbReference>
<proteinExistence type="predicted"/>
<feature type="region of interest" description="Disordered" evidence="5">
    <location>
        <begin position="1718"/>
        <end position="1810"/>
    </location>
</feature>
<feature type="domain" description="Protein kinase" evidence="7">
    <location>
        <begin position="1372"/>
        <end position="1714"/>
    </location>
</feature>
<feature type="compositionally biased region" description="Basic and acidic residues" evidence="5">
    <location>
        <begin position="1466"/>
        <end position="1477"/>
    </location>
</feature>
<dbReference type="CDD" id="cd00054">
    <property type="entry name" value="EGF_CA"/>
    <property type="match status" value="1"/>
</dbReference>
<dbReference type="PROSITE" id="PS00107">
    <property type="entry name" value="PROTEIN_KINASE_ATP"/>
    <property type="match status" value="1"/>
</dbReference>
<comment type="caution">
    <text evidence="8">The sequence shown here is derived from an EMBL/GenBank/DDBJ whole genome shotgun (WGS) entry which is preliminary data.</text>
</comment>
<dbReference type="InterPro" id="IPR012334">
    <property type="entry name" value="Pectin_lyas_fold"/>
</dbReference>
<sequence>MRLLLLLLLGGGSFFFAAGVFVRTPAELLRAAQQQPPSPRVVVVSGPDAGGGTEVAWSPDIDWNIVAEEGNAVLARWVFEGGRVVLAALTFENNGGVSSANARSLAVASCRFSSGARLSISGAAVATVEGTTFAAGSTSGLVVVDAGNILVVDCLFRGRRATALLVEKGDATIENATFEENRARQGGALRCGGAQASRIRVVNSSFVQNYALAPARSGLAAEGGAIFVGTNCAAEIAGSTFRANRATPENGEASAGCLSGRGGAIAAVEATMLECVSSRFYDNVAASGATKLGAEGGAVYLAYQHEDAPNSSTFVDCDFYYNEAYGRTPQSSVEFGGGASGGAVSVSYASPKFFGCTFASNLATGGPNDPARGGALRLVFATDETLVWDCKFVTNQVIGYLESGSFFAGGAHGGAVSVESSNPRFSRALFDGNVANAGRRGQRGGLVRPLVEALLGDTPAGTSPYRHNRLYSELSALGGAIHLTASSSPYVELCEFRDNHAGASGHDISATGGEYAAYDGGNSTTFVHLVNCTFSGMIPVVVDADDFVEDAISFVGDDAFAGPKTKIHEWLVEDPHFLSVATEAIVQARVVALGARVDINGPIRPPTASSSSLDEDSGEARLVSGLLQIVVLGSQSSYWGTFDLDAVCRDRDRTANSAVFDDESELDDFRNAAGSSEAWVKNVAGVRVAAAERHNASYLSILALRADVFLGQMNETATIKLEQLYVVGGFCFLESVLTTVHGAIILDNSGLVAFGRRVAALELEQRTSQDTSLIGPVIGDNPRDYYSSSSSSSSSQQQQQQQEQHFSEPRRGYVGLCGATLNLNAGRIVVANAQLELLQGARFIIQSGATVTLLGTSIVDSEPGARIASNGTLQRVGDGTMDLGNSTFWHDGVIDYYAYLTAESNPPVLEACRVKPGPAALVNATLAKDVVVSDASRWTIYRQDNASSATAAKTAIAGASDGIGLRLEDVVDRDNKAVLAAAVDYVDCEARVVGRYFFDDDTSSRFSSAGGGGPPNSTVVLEDLAGTKQQCLLCLGNSSCSFSYDAARDANTVREDTGLARVDGIVVCAAAANVPSGYDYRSKDCCERGCGVGGTCDNGHCKCTWWWSGRRCVALSWKARMTIILGVVAIMCAFAVAAYVVLWRRRKSRAIGEVLDELRQNLLDVDAYSDRAPLEEEEAAAAAAGEVRDTNDEEACRLDGEATTRLLGDDDAAWTRQSWSPANPPPEANNAVATRASFSAAAAAAASSSSSDGRREGPPPMRRRSRSTSALLDAKVAVAATREVDNKNVERRPSSPNDGRPSLPPPPRPPRAGGFLRAMLGTSSSLLLPEAPPKPARATSTHETSKLFDPEYLRDVRQRLVLRDVLVRRAELDIHECIGSGAFGDVYRGRHRGCDVAVKKLRIANFAHDETTLIEEVDRFRAEAVLMARLRHPNVLMIMGVVVDDDDDDRAYFASLSRSTSFRTNESSRAKSTERPPDAPSVAPPPLLAMSIVTEFLALRSLADLLYDEARYNPAAAVSRRRGQPREAPLPEDAWSYELVLVCALQAARGMLYLHSRSPPICHRDLKTANLMVDDHWVVKVGDYGLSRFVGPSSSGSNNSAKDGAELFMTADLGTLRWRAAETFGRGRRLVSYSTKADVYSFGMCLLELYNRTPPWPDLRSRFDIVDAVLAGHLQLLDPPPPPPFARLFASCCSLDPAARPSFSRVVSDLDAELRRVRQTTATTRAGAPPDTSRRTFTLPSGTALPRVGPHHRMVSSATGRSSSSSSNGLAPATLSPPPIPPPGGGIGGGGEINDDDLDFEEDGALIWDP</sequence>
<dbReference type="PANTHER" id="PTHR44329">
    <property type="entry name" value="SERINE/THREONINE-PROTEIN KINASE TNNI3K-RELATED"/>
    <property type="match status" value="1"/>
</dbReference>
<dbReference type="GO" id="GO:0004674">
    <property type="term" value="F:protein serine/threonine kinase activity"/>
    <property type="evidence" value="ECO:0007669"/>
    <property type="project" value="UniProtKB-KW"/>
</dbReference>
<evidence type="ECO:0000256" key="1">
    <source>
        <dbReference type="ARBA" id="ARBA00022527"/>
    </source>
</evidence>
<feature type="binding site" evidence="4">
    <location>
        <position position="1400"/>
    </location>
    <ligand>
        <name>ATP</name>
        <dbReference type="ChEBI" id="CHEBI:30616"/>
    </ligand>
</feature>
<dbReference type="Gene3D" id="3.30.200.20">
    <property type="entry name" value="Phosphorylase Kinase, domain 1"/>
    <property type="match status" value="1"/>
</dbReference>
<keyword evidence="2 4" id="KW-0547">Nucleotide-binding</keyword>
<keyword evidence="6" id="KW-0812">Transmembrane</keyword>
<dbReference type="GO" id="GO:0005524">
    <property type="term" value="F:ATP binding"/>
    <property type="evidence" value="ECO:0007669"/>
    <property type="project" value="UniProtKB-UniRule"/>
</dbReference>
<keyword evidence="1" id="KW-0418">Kinase</keyword>
<dbReference type="Gene3D" id="1.10.510.10">
    <property type="entry name" value="Transferase(Phosphotransferase) domain 1"/>
    <property type="match status" value="1"/>
</dbReference>
<evidence type="ECO:0000256" key="5">
    <source>
        <dbReference type="SAM" id="MobiDB-lite"/>
    </source>
</evidence>
<feature type="compositionally biased region" description="Low complexity" evidence="5">
    <location>
        <begin position="787"/>
        <end position="802"/>
    </location>
</feature>
<dbReference type="InterPro" id="IPR039448">
    <property type="entry name" value="Beta_helix"/>
</dbReference>
<feature type="compositionally biased region" description="Acidic residues" evidence="5">
    <location>
        <begin position="1793"/>
        <end position="1804"/>
    </location>
</feature>
<reference evidence="8" key="1">
    <citation type="submission" date="2023-01" db="EMBL/GenBank/DDBJ databases">
        <title>Metagenome sequencing of chrysophaentin producing Chrysophaeum taylorii.</title>
        <authorList>
            <person name="Davison J."/>
            <person name="Bewley C."/>
        </authorList>
    </citation>
    <scope>NUCLEOTIDE SEQUENCE</scope>
    <source>
        <strain evidence="8">NIES-1699</strain>
    </source>
</reference>
<dbReference type="SUPFAM" id="SSF51126">
    <property type="entry name" value="Pectin lyase-like"/>
    <property type="match status" value="2"/>
</dbReference>
<keyword evidence="9" id="KW-1185">Reference proteome</keyword>
<dbReference type="InterPro" id="IPR008271">
    <property type="entry name" value="Ser/Thr_kinase_AS"/>
</dbReference>
<feature type="region of interest" description="Disordered" evidence="5">
    <location>
        <begin position="1243"/>
        <end position="1316"/>
    </location>
</feature>
<gene>
    <name evidence="8" type="ORF">CTAYLR_009007</name>
</gene>
<accession>A0AAD7UMQ8</accession>
<dbReference type="InterPro" id="IPR000719">
    <property type="entry name" value="Prot_kinase_dom"/>
</dbReference>
<dbReference type="InterPro" id="IPR011009">
    <property type="entry name" value="Kinase-like_dom_sf"/>
</dbReference>